<comment type="caution">
    <text evidence="2">The sequence shown here is derived from an EMBL/GenBank/DDBJ whole genome shotgun (WGS) entry which is preliminary data.</text>
</comment>
<dbReference type="EMBL" id="JAOCKX010000054">
    <property type="protein sequence ID" value="MDH2134284.1"/>
    <property type="molecule type" value="Genomic_DNA"/>
</dbReference>
<sequence>MDPRFRGGDGNFPGRKIIILGLSIPAFIALHVAISLVGIVSGLVALPAMARGHVLPKMQGLFLVTTLLTSLTGFLFPFRGFTPAIGVGILSTLVLIIAFAAFYGLGLRGRARGIYAVTATIALWLNLFVLVVQGFLKVPALNRLAPTGTEPPFLAAQGLLLIVMLILGAAILRQPRLARKAASRSIA</sequence>
<feature type="transmembrane region" description="Helical" evidence="1">
    <location>
        <begin position="153"/>
        <end position="172"/>
    </location>
</feature>
<dbReference type="RefSeq" id="WP_279730564.1">
    <property type="nucleotide sequence ID" value="NZ_JAOCKX010000054.1"/>
</dbReference>
<feature type="transmembrane region" description="Helical" evidence="1">
    <location>
        <begin position="17"/>
        <end position="48"/>
    </location>
</feature>
<evidence type="ECO:0000313" key="3">
    <source>
        <dbReference type="Proteomes" id="UP001162318"/>
    </source>
</evidence>
<evidence type="ECO:0000313" key="2">
    <source>
        <dbReference type="EMBL" id="MDH2134284.1"/>
    </source>
</evidence>
<dbReference type="AlphaFoldDB" id="A0AA42X2J8"/>
<dbReference type="Proteomes" id="UP001162318">
    <property type="component" value="Unassembled WGS sequence"/>
</dbReference>
<name>A0AA42X2J8_SPHYA</name>
<protein>
    <submittedName>
        <fullName evidence="2">Uncharacterized protein</fullName>
    </submittedName>
</protein>
<feature type="transmembrane region" description="Helical" evidence="1">
    <location>
        <begin position="113"/>
        <end position="133"/>
    </location>
</feature>
<evidence type="ECO:0000256" key="1">
    <source>
        <dbReference type="SAM" id="Phobius"/>
    </source>
</evidence>
<keyword evidence="1" id="KW-1133">Transmembrane helix</keyword>
<proteinExistence type="predicted"/>
<gene>
    <name evidence="2" type="ORF">N5J77_24435</name>
</gene>
<feature type="transmembrane region" description="Helical" evidence="1">
    <location>
        <begin position="60"/>
        <end position="78"/>
    </location>
</feature>
<keyword evidence="1" id="KW-0472">Membrane</keyword>
<organism evidence="2 3">
    <name type="scientific">Sphingobium yanoikuyae</name>
    <name type="common">Sphingomonas yanoikuyae</name>
    <dbReference type="NCBI Taxonomy" id="13690"/>
    <lineage>
        <taxon>Bacteria</taxon>
        <taxon>Pseudomonadati</taxon>
        <taxon>Pseudomonadota</taxon>
        <taxon>Alphaproteobacteria</taxon>
        <taxon>Sphingomonadales</taxon>
        <taxon>Sphingomonadaceae</taxon>
        <taxon>Sphingobium</taxon>
    </lineage>
</organism>
<keyword evidence="1" id="KW-0812">Transmembrane</keyword>
<feature type="transmembrane region" description="Helical" evidence="1">
    <location>
        <begin position="84"/>
        <end position="106"/>
    </location>
</feature>
<accession>A0AA42X2J8</accession>
<reference evidence="2" key="1">
    <citation type="submission" date="2022-09" db="EMBL/GenBank/DDBJ databases">
        <title>Intensive care unit water sources are persistently colonized with multi-drug resistant bacteria and are the site of extensive horizontal gene transfer of antibiotic resistance genes.</title>
        <authorList>
            <person name="Diorio-Toth L."/>
        </authorList>
    </citation>
    <scope>NUCLEOTIDE SEQUENCE</scope>
    <source>
        <strain evidence="2">GD03659</strain>
    </source>
</reference>